<organism evidence="2 3">
    <name type="scientific">Sinobaca qinghaiensis</name>
    <dbReference type="NCBI Taxonomy" id="342944"/>
    <lineage>
        <taxon>Bacteria</taxon>
        <taxon>Bacillati</taxon>
        <taxon>Bacillota</taxon>
        <taxon>Bacilli</taxon>
        <taxon>Bacillales</taxon>
        <taxon>Sporolactobacillaceae</taxon>
        <taxon>Sinobaca</taxon>
    </lineage>
</organism>
<dbReference type="SUPFAM" id="SSF54593">
    <property type="entry name" value="Glyoxalase/Bleomycin resistance protein/Dihydroxybiphenyl dioxygenase"/>
    <property type="match status" value="1"/>
</dbReference>
<dbReference type="InterPro" id="IPR037523">
    <property type="entry name" value="VOC_core"/>
</dbReference>
<keyword evidence="2" id="KW-0560">Oxidoreductase</keyword>
<keyword evidence="2" id="KW-0456">Lyase</keyword>
<dbReference type="Gene3D" id="3.10.180.10">
    <property type="entry name" value="2,3-Dihydroxybiphenyl 1,2-Dioxygenase, domain 1"/>
    <property type="match status" value="1"/>
</dbReference>
<comment type="caution">
    <text evidence="2">The sequence shown here is derived from an EMBL/GenBank/DDBJ whole genome shotgun (WGS) entry which is preliminary data.</text>
</comment>
<dbReference type="PANTHER" id="PTHR39175">
    <property type="entry name" value="FAMILY PROTEIN, PUTATIVE (AFU_ORTHOLOGUE AFUA_3G15060)-RELATED"/>
    <property type="match status" value="1"/>
</dbReference>
<accession>A0A419V3T1</accession>
<dbReference type="GO" id="GO:0016829">
    <property type="term" value="F:lyase activity"/>
    <property type="evidence" value="ECO:0007669"/>
    <property type="project" value="UniProtKB-KW"/>
</dbReference>
<dbReference type="Proteomes" id="UP000285120">
    <property type="component" value="Unassembled WGS sequence"/>
</dbReference>
<feature type="domain" description="VOC" evidence="1">
    <location>
        <begin position="6"/>
        <end position="120"/>
    </location>
</feature>
<dbReference type="EMBL" id="RAPK01000009">
    <property type="protein sequence ID" value="RKD73154.1"/>
    <property type="molecule type" value="Genomic_DNA"/>
</dbReference>
<keyword evidence="2" id="KW-0223">Dioxygenase</keyword>
<protein>
    <submittedName>
        <fullName evidence="2">Catechol 2,3-dioxygenase-like lactoylglutathione lyase family enzyme</fullName>
    </submittedName>
</protein>
<gene>
    <name evidence="2" type="ORF">ATL39_2360</name>
</gene>
<dbReference type="PANTHER" id="PTHR39175:SF1">
    <property type="entry name" value="FAMILY PROTEIN, PUTATIVE (AFU_ORTHOLOGUE AFUA_3G15060)-RELATED"/>
    <property type="match status" value="1"/>
</dbReference>
<dbReference type="RefSeq" id="WP_120193529.1">
    <property type="nucleotide sequence ID" value="NZ_RAPK01000009.1"/>
</dbReference>
<dbReference type="AlphaFoldDB" id="A0A419V3T1"/>
<dbReference type="PROSITE" id="PS51819">
    <property type="entry name" value="VOC"/>
    <property type="match status" value="1"/>
</dbReference>
<dbReference type="OrthoDB" id="9813630at2"/>
<dbReference type="InterPro" id="IPR029068">
    <property type="entry name" value="Glyas_Bleomycin-R_OHBP_Dase"/>
</dbReference>
<reference evidence="2 3" key="1">
    <citation type="submission" date="2018-09" db="EMBL/GenBank/DDBJ databases">
        <title>Genomic Encyclopedia of Archaeal and Bacterial Type Strains, Phase II (KMG-II): from individual species to whole genera.</title>
        <authorList>
            <person name="Goeker M."/>
        </authorList>
    </citation>
    <scope>NUCLEOTIDE SEQUENCE [LARGE SCALE GENOMIC DNA]</scope>
    <source>
        <strain evidence="2 3">DSM 17008</strain>
    </source>
</reference>
<dbReference type="GO" id="GO:0051213">
    <property type="term" value="F:dioxygenase activity"/>
    <property type="evidence" value="ECO:0007669"/>
    <property type="project" value="UniProtKB-KW"/>
</dbReference>
<sequence>MYYFKGLDHIQLAAPKATEEEAREFFAGILGMEERPKPENLAKRGGVWFQCGSHQLHIGIQDEFSPAKKAHPAFEVDNLEDLKKRIQENNIEVIEDEPLQGANRFYIHDPFGNRLEFLEWV</sequence>
<name>A0A419V3T1_9BACL</name>
<keyword evidence="3" id="KW-1185">Reference proteome</keyword>
<evidence type="ECO:0000313" key="2">
    <source>
        <dbReference type="EMBL" id="RKD73154.1"/>
    </source>
</evidence>
<proteinExistence type="predicted"/>
<dbReference type="Pfam" id="PF00903">
    <property type="entry name" value="Glyoxalase"/>
    <property type="match status" value="1"/>
</dbReference>
<evidence type="ECO:0000313" key="3">
    <source>
        <dbReference type="Proteomes" id="UP000285120"/>
    </source>
</evidence>
<dbReference type="InterPro" id="IPR004360">
    <property type="entry name" value="Glyas_Fos-R_dOase_dom"/>
</dbReference>
<evidence type="ECO:0000259" key="1">
    <source>
        <dbReference type="PROSITE" id="PS51819"/>
    </source>
</evidence>